<name>A0A5D2J634_GOSTO</name>
<feature type="region of interest" description="Disordered" evidence="1">
    <location>
        <begin position="29"/>
        <end position="73"/>
    </location>
</feature>
<evidence type="ECO:0000313" key="2">
    <source>
        <dbReference type="EMBL" id="TYH49503.1"/>
    </source>
</evidence>
<proteinExistence type="predicted"/>
<organism evidence="2 3">
    <name type="scientific">Gossypium tomentosum</name>
    <name type="common">Hawaiian cotton</name>
    <name type="synonym">Gossypium sandvicense</name>
    <dbReference type="NCBI Taxonomy" id="34277"/>
    <lineage>
        <taxon>Eukaryota</taxon>
        <taxon>Viridiplantae</taxon>
        <taxon>Streptophyta</taxon>
        <taxon>Embryophyta</taxon>
        <taxon>Tracheophyta</taxon>
        <taxon>Spermatophyta</taxon>
        <taxon>Magnoliopsida</taxon>
        <taxon>eudicotyledons</taxon>
        <taxon>Gunneridae</taxon>
        <taxon>Pentapetalae</taxon>
        <taxon>rosids</taxon>
        <taxon>malvids</taxon>
        <taxon>Malvales</taxon>
        <taxon>Malvaceae</taxon>
        <taxon>Malvoideae</taxon>
        <taxon>Gossypium</taxon>
    </lineage>
</organism>
<evidence type="ECO:0000313" key="3">
    <source>
        <dbReference type="Proteomes" id="UP000322667"/>
    </source>
</evidence>
<dbReference type="AlphaFoldDB" id="A0A5D2J634"/>
<sequence>MVATVAPPWPVVGAARKGAFSAALDPIRRPSLLDPKGQRKRGFHAPFGPISVTKKVSGDGLRGDSRQQRRGRGCETWWQRRAVSGRGPRCGAWG</sequence>
<keyword evidence="3" id="KW-1185">Reference proteome</keyword>
<accession>A0A5D2J634</accession>
<protein>
    <submittedName>
        <fullName evidence="2">Uncharacterized protein</fullName>
    </submittedName>
</protein>
<reference evidence="2 3" key="1">
    <citation type="submission" date="2019-07" db="EMBL/GenBank/DDBJ databases">
        <title>WGS assembly of Gossypium tomentosum.</title>
        <authorList>
            <person name="Chen Z.J."/>
            <person name="Sreedasyam A."/>
            <person name="Ando A."/>
            <person name="Song Q."/>
            <person name="De L."/>
            <person name="Hulse-Kemp A."/>
            <person name="Ding M."/>
            <person name="Ye W."/>
            <person name="Kirkbride R."/>
            <person name="Jenkins J."/>
            <person name="Plott C."/>
            <person name="Lovell J."/>
            <person name="Lin Y.-M."/>
            <person name="Vaughn R."/>
            <person name="Liu B."/>
            <person name="Li W."/>
            <person name="Simpson S."/>
            <person name="Scheffler B."/>
            <person name="Saski C."/>
            <person name="Grover C."/>
            <person name="Hu G."/>
            <person name="Conover J."/>
            <person name="Carlson J."/>
            <person name="Shu S."/>
            <person name="Boston L."/>
            <person name="Williams M."/>
            <person name="Peterson D."/>
            <person name="Mcgee K."/>
            <person name="Jones D."/>
            <person name="Wendel J."/>
            <person name="Stelly D."/>
            <person name="Grimwood J."/>
            <person name="Schmutz J."/>
        </authorList>
    </citation>
    <scope>NUCLEOTIDE SEQUENCE [LARGE SCALE GENOMIC DNA]</scope>
    <source>
        <strain evidence="2">7179.01</strain>
    </source>
</reference>
<dbReference type="EMBL" id="CM017632">
    <property type="protein sequence ID" value="TYH49503.1"/>
    <property type="molecule type" value="Genomic_DNA"/>
</dbReference>
<gene>
    <name evidence="2" type="ORF">ES332_D10G141800v1</name>
</gene>
<evidence type="ECO:0000256" key="1">
    <source>
        <dbReference type="SAM" id="MobiDB-lite"/>
    </source>
</evidence>
<dbReference type="Proteomes" id="UP000322667">
    <property type="component" value="Chromosome D10"/>
</dbReference>